<dbReference type="PANTHER" id="PTHR43130:SF3">
    <property type="entry name" value="HTH-TYPE TRANSCRIPTIONAL REGULATOR RV1931C"/>
    <property type="match status" value="1"/>
</dbReference>
<reference evidence="5 6" key="1">
    <citation type="submission" date="2019-06" db="EMBL/GenBank/DDBJ databases">
        <title>Whole genome shotgun sequence of Streptomyces cacaoi subsp. cacaoi NBRC 12748.</title>
        <authorList>
            <person name="Hosoyama A."/>
            <person name="Uohara A."/>
            <person name="Ohji S."/>
            <person name="Ichikawa N."/>
        </authorList>
    </citation>
    <scope>NUCLEOTIDE SEQUENCE [LARGE SCALE GENOMIC DNA]</scope>
    <source>
        <strain evidence="5 6">NBRC 12748</strain>
    </source>
</reference>
<feature type="compositionally biased region" description="Gly residues" evidence="3">
    <location>
        <begin position="1"/>
        <end position="11"/>
    </location>
</feature>
<keyword evidence="6" id="KW-1185">Reference proteome</keyword>
<dbReference type="Pfam" id="PF01965">
    <property type="entry name" value="DJ-1_PfpI"/>
    <property type="match status" value="1"/>
</dbReference>
<dbReference type="SUPFAM" id="SSF46689">
    <property type="entry name" value="Homeodomain-like"/>
    <property type="match status" value="1"/>
</dbReference>
<dbReference type="PROSITE" id="PS01124">
    <property type="entry name" value="HTH_ARAC_FAMILY_2"/>
    <property type="match status" value="1"/>
</dbReference>
<evidence type="ECO:0000259" key="4">
    <source>
        <dbReference type="PROSITE" id="PS01124"/>
    </source>
</evidence>
<proteinExistence type="predicted"/>
<dbReference type="EMBL" id="BJMM01000004">
    <property type="protein sequence ID" value="GEB48828.1"/>
    <property type="molecule type" value="Genomic_DNA"/>
</dbReference>
<dbReference type="CDD" id="cd03137">
    <property type="entry name" value="GATase1_AraC_1"/>
    <property type="match status" value="1"/>
</dbReference>
<name>A0A4Y3QWN4_STRCI</name>
<dbReference type="InterPro" id="IPR009057">
    <property type="entry name" value="Homeodomain-like_sf"/>
</dbReference>
<dbReference type="Proteomes" id="UP000319210">
    <property type="component" value="Unassembled WGS sequence"/>
</dbReference>
<organism evidence="5 6">
    <name type="scientific">Streptomyces cacaoi</name>
    <dbReference type="NCBI Taxonomy" id="1898"/>
    <lineage>
        <taxon>Bacteria</taxon>
        <taxon>Bacillati</taxon>
        <taxon>Actinomycetota</taxon>
        <taxon>Actinomycetes</taxon>
        <taxon>Kitasatosporales</taxon>
        <taxon>Streptomycetaceae</taxon>
        <taxon>Streptomyces</taxon>
    </lineage>
</organism>
<keyword evidence="2" id="KW-0804">Transcription</keyword>
<sequence length="394" mass="41768">MQGGGDPGGSDGARAGDVAAGATDGVPGRPHRVVVLVDENSNPFELGCATEVFGLHRPELGRDLYDFRLCAAGPRTRMRDGFFTLTGVGDLSAADTADTLIVPNRPDVDVPRRPAVLDAVRRAHARGARLVGLCSGAFTLAEAGVLEGRRATAHWQWADDFRARFPGVHLEPDVLFVDDGDILTSAGSAAALDLGLHLVRRDHGAEVANAVSRRLVFAAHRDGGQRQFVERPVPQTRDTSLAPLLEWAQERLDTPLTVARLAARAAVSPATLHRRFRTQLGTTPLAWLTGERLALACRLIERGGTGFEAVARLSGLGTPANLRLQMQRHTGLTPAAYRARFGPADARAAPIRGRAGARTRPRGAQGHARARGDATTQRRGGQAGASEPGAVTAP</sequence>
<dbReference type="InterPro" id="IPR029062">
    <property type="entry name" value="Class_I_gatase-like"/>
</dbReference>
<dbReference type="InterPro" id="IPR018060">
    <property type="entry name" value="HTH_AraC"/>
</dbReference>
<feature type="region of interest" description="Disordered" evidence="3">
    <location>
        <begin position="347"/>
        <end position="394"/>
    </location>
</feature>
<feature type="domain" description="HTH araC/xylS-type" evidence="4">
    <location>
        <begin position="242"/>
        <end position="340"/>
    </location>
</feature>
<dbReference type="InterPro" id="IPR052158">
    <property type="entry name" value="INH-QAR"/>
</dbReference>
<evidence type="ECO:0000256" key="3">
    <source>
        <dbReference type="SAM" id="MobiDB-lite"/>
    </source>
</evidence>
<evidence type="ECO:0000313" key="5">
    <source>
        <dbReference type="EMBL" id="GEB48828.1"/>
    </source>
</evidence>
<gene>
    <name evidence="5" type="ORF">SCA03_13790</name>
</gene>
<dbReference type="Gene3D" id="1.10.10.60">
    <property type="entry name" value="Homeodomain-like"/>
    <property type="match status" value="1"/>
</dbReference>
<evidence type="ECO:0000313" key="6">
    <source>
        <dbReference type="Proteomes" id="UP000319210"/>
    </source>
</evidence>
<evidence type="ECO:0000256" key="1">
    <source>
        <dbReference type="ARBA" id="ARBA00023015"/>
    </source>
</evidence>
<dbReference type="GO" id="GO:0043565">
    <property type="term" value="F:sequence-specific DNA binding"/>
    <property type="evidence" value="ECO:0007669"/>
    <property type="project" value="InterPro"/>
</dbReference>
<dbReference type="SUPFAM" id="SSF52317">
    <property type="entry name" value="Class I glutamine amidotransferase-like"/>
    <property type="match status" value="1"/>
</dbReference>
<dbReference type="AlphaFoldDB" id="A0A4Y3QWN4"/>
<dbReference type="InterPro" id="IPR002818">
    <property type="entry name" value="DJ-1/PfpI"/>
</dbReference>
<accession>A0A4Y3QWN4</accession>
<protein>
    <submittedName>
        <fullName evidence="5">AraC family transcriptional regulator</fullName>
    </submittedName>
</protein>
<feature type="region of interest" description="Disordered" evidence="3">
    <location>
        <begin position="1"/>
        <end position="26"/>
    </location>
</feature>
<dbReference type="GO" id="GO:0003700">
    <property type="term" value="F:DNA-binding transcription factor activity"/>
    <property type="evidence" value="ECO:0007669"/>
    <property type="project" value="InterPro"/>
</dbReference>
<feature type="compositionally biased region" description="Low complexity" evidence="3">
    <location>
        <begin position="12"/>
        <end position="26"/>
    </location>
</feature>
<dbReference type="PANTHER" id="PTHR43130">
    <property type="entry name" value="ARAC-FAMILY TRANSCRIPTIONAL REGULATOR"/>
    <property type="match status" value="1"/>
</dbReference>
<evidence type="ECO:0000256" key="2">
    <source>
        <dbReference type="ARBA" id="ARBA00023163"/>
    </source>
</evidence>
<comment type="caution">
    <text evidence="5">The sequence shown here is derived from an EMBL/GenBank/DDBJ whole genome shotgun (WGS) entry which is preliminary data.</text>
</comment>
<dbReference type="Gene3D" id="3.40.50.880">
    <property type="match status" value="1"/>
</dbReference>
<dbReference type="Pfam" id="PF12833">
    <property type="entry name" value="HTH_18"/>
    <property type="match status" value="1"/>
</dbReference>
<keyword evidence="1" id="KW-0805">Transcription regulation</keyword>
<dbReference type="SMART" id="SM00342">
    <property type="entry name" value="HTH_ARAC"/>
    <property type="match status" value="1"/>
</dbReference>